<dbReference type="EMBL" id="CM055111">
    <property type="protein sequence ID" value="KAJ7519696.1"/>
    <property type="molecule type" value="Genomic_DNA"/>
</dbReference>
<keyword evidence="2" id="KW-1185">Reference proteome</keyword>
<dbReference type="Proteomes" id="UP001162992">
    <property type="component" value="Chromosome 20"/>
</dbReference>
<evidence type="ECO:0000313" key="1">
    <source>
        <dbReference type="EMBL" id="KAJ7519696.1"/>
    </source>
</evidence>
<accession>A0ACC2AQB6</accession>
<evidence type="ECO:0000313" key="2">
    <source>
        <dbReference type="Proteomes" id="UP001162992"/>
    </source>
</evidence>
<organism evidence="1 2">
    <name type="scientific">Diphasiastrum complanatum</name>
    <name type="common">Issler's clubmoss</name>
    <name type="synonym">Lycopodium complanatum</name>
    <dbReference type="NCBI Taxonomy" id="34168"/>
    <lineage>
        <taxon>Eukaryota</taxon>
        <taxon>Viridiplantae</taxon>
        <taxon>Streptophyta</taxon>
        <taxon>Embryophyta</taxon>
        <taxon>Tracheophyta</taxon>
        <taxon>Lycopodiopsida</taxon>
        <taxon>Lycopodiales</taxon>
        <taxon>Lycopodiaceae</taxon>
        <taxon>Lycopodioideae</taxon>
        <taxon>Diphasiastrum</taxon>
    </lineage>
</organism>
<proteinExistence type="predicted"/>
<reference evidence="2" key="1">
    <citation type="journal article" date="2024" name="Proc. Natl. Acad. Sci. U.S.A.">
        <title>Extraordinary preservation of gene collinearity over three hundred million years revealed in homosporous lycophytes.</title>
        <authorList>
            <person name="Li C."/>
            <person name="Wickell D."/>
            <person name="Kuo L.Y."/>
            <person name="Chen X."/>
            <person name="Nie B."/>
            <person name="Liao X."/>
            <person name="Peng D."/>
            <person name="Ji J."/>
            <person name="Jenkins J."/>
            <person name="Williams M."/>
            <person name="Shu S."/>
            <person name="Plott C."/>
            <person name="Barry K."/>
            <person name="Rajasekar S."/>
            <person name="Grimwood J."/>
            <person name="Han X."/>
            <person name="Sun S."/>
            <person name="Hou Z."/>
            <person name="He W."/>
            <person name="Dai G."/>
            <person name="Sun C."/>
            <person name="Schmutz J."/>
            <person name="Leebens-Mack J.H."/>
            <person name="Li F.W."/>
            <person name="Wang L."/>
        </authorList>
    </citation>
    <scope>NUCLEOTIDE SEQUENCE [LARGE SCALE GENOMIC DNA]</scope>
    <source>
        <strain evidence="2">cv. PW_Plant_1</strain>
    </source>
</reference>
<gene>
    <name evidence="1" type="ORF">O6H91_20G051300</name>
</gene>
<name>A0ACC2AQB6_DIPCM</name>
<sequence>MDILEVGSPPSSNDHLQVKSPPALHGTSVILHLETSDVDVAFSRAIEAGAQVTEEITNQPWGQRYGKLSDPFGFVWSIATPMKEFVSKEASNIIEV</sequence>
<protein>
    <submittedName>
        <fullName evidence="1">Uncharacterized protein</fullName>
    </submittedName>
</protein>
<comment type="caution">
    <text evidence="1">The sequence shown here is derived from an EMBL/GenBank/DDBJ whole genome shotgun (WGS) entry which is preliminary data.</text>
</comment>